<evidence type="ECO:0000313" key="1">
    <source>
        <dbReference type="EMBL" id="KAL3954299.1"/>
    </source>
</evidence>
<evidence type="ECO:0000313" key="2">
    <source>
        <dbReference type="Proteomes" id="UP001638806"/>
    </source>
</evidence>
<sequence length="380" mass="42276">MATPSSPRLSSMLKSPFAASSRWINRRRGKTSDDPPPMPVLPAQRPQAAPEIRRQILIEAFGGQTVHMDLLYESPVSDHASTTGDVGHCGIPIWDVKECHEARLGSNSGKQWLWRGSVCHRNPPTPGPPGHRVQPSQDLCRFGAVGKGMCQLWPGEYPPSASSAPWAGCSAAVKRTLRASRSSTRPTQSTRPARSCSATWTAFSCRSGAFAITSVELLWEMDCPPLQDTRYGSLTFPQFLDGVPSMFPSVESLHLTVQWRNPRPERWGMPNPTQAAFQTAEETIMHPLDGMVRRLGPHVRDCSIAIPSSMYGPRRRRAKMAGAVVEQACYGGCLERYWRPLDGPEHRDGYWVRHGHKDIALPYMSPTEICMEDWILFYGV</sequence>
<comment type="caution">
    <text evidence="1">The sequence shown here is derived from an EMBL/GenBank/DDBJ whole genome shotgun (WGS) entry which is preliminary data.</text>
</comment>
<organism evidence="1 2">
    <name type="scientific">Purpureocillium lilacinum</name>
    <name type="common">Paecilomyces lilacinus</name>
    <dbReference type="NCBI Taxonomy" id="33203"/>
    <lineage>
        <taxon>Eukaryota</taxon>
        <taxon>Fungi</taxon>
        <taxon>Dikarya</taxon>
        <taxon>Ascomycota</taxon>
        <taxon>Pezizomycotina</taxon>
        <taxon>Sordariomycetes</taxon>
        <taxon>Hypocreomycetidae</taxon>
        <taxon>Hypocreales</taxon>
        <taxon>Ophiocordycipitaceae</taxon>
        <taxon>Purpureocillium</taxon>
    </lineage>
</organism>
<proteinExistence type="predicted"/>
<keyword evidence="2" id="KW-1185">Reference proteome</keyword>
<accession>A0ACC4DFE4</accession>
<name>A0ACC4DFE4_PURLI</name>
<dbReference type="Proteomes" id="UP001638806">
    <property type="component" value="Unassembled WGS sequence"/>
</dbReference>
<protein>
    <submittedName>
        <fullName evidence="1">Uncharacterized protein</fullName>
    </submittedName>
</protein>
<gene>
    <name evidence="1" type="ORF">ACCO45_012255</name>
</gene>
<reference evidence="1" key="1">
    <citation type="submission" date="2024-12" db="EMBL/GenBank/DDBJ databases">
        <title>Comparative genomics and development of molecular markers within Purpureocillium lilacinum and among Purpureocillium species.</title>
        <authorList>
            <person name="Yeh Z.-Y."/>
            <person name="Ni N.-T."/>
            <person name="Lo P.-H."/>
            <person name="Mushyakhwo K."/>
            <person name="Lin C.-F."/>
            <person name="Nai Y.-S."/>
        </authorList>
    </citation>
    <scope>NUCLEOTIDE SEQUENCE</scope>
    <source>
        <strain evidence="1">NCHU-NPUST-175</strain>
    </source>
</reference>
<dbReference type="EMBL" id="JBGNUJ010000011">
    <property type="protein sequence ID" value="KAL3954299.1"/>
    <property type="molecule type" value="Genomic_DNA"/>
</dbReference>